<dbReference type="Pfam" id="PF08242">
    <property type="entry name" value="Methyltransf_12"/>
    <property type="match status" value="1"/>
</dbReference>
<dbReference type="Gene3D" id="3.30.465.10">
    <property type="match status" value="1"/>
</dbReference>
<comment type="caution">
    <text evidence="7">The sequence shown here is derived from an EMBL/GenBank/DDBJ whole genome shotgun (WGS) entry which is preliminary data.</text>
</comment>
<dbReference type="InterPro" id="IPR016169">
    <property type="entry name" value="FAD-bd_PCMH_sub2"/>
</dbReference>
<evidence type="ECO:0000256" key="2">
    <source>
        <dbReference type="ARBA" id="ARBA00005466"/>
    </source>
</evidence>
<dbReference type="Pfam" id="PF01565">
    <property type="entry name" value="FAD_binding_4"/>
    <property type="match status" value="1"/>
</dbReference>
<protein>
    <submittedName>
        <fullName evidence="7">FAD linked oxidase domain-containing protein</fullName>
    </submittedName>
</protein>
<gene>
    <name evidence="7" type="ORF">OAory_01037120</name>
</gene>
<dbReference type="AlphaFoldDB" id="A0A1S9E1K1"/>
<dbReference type="eggNOG" id="ENOG502QVGN">
    <property type="taxonomic scope" value="Eukaryota"/>
</dbReference>
<dbReference type="PANTHER" id="PTHR42973">
    <property type="entry name" value="BINDING OXIDOREDUCTASE, PUTATIVE (AFU_ORTHOLOGUE AFUA_1G17690)-RELATED"/>
    <property type="match status" value="1"/>
</dbReference>
<dbReference type="InterPro" id="IPR050416">
    <property type="entry name" value="FAD-linked_Oxidoreductase"/>
</dbReference>
<evidence type="ECO:0000259" key="6">
    <source>
        <dbReference type="PROSITE" id="PS51387"/>
    </source>
</evidence>
<dbReference type="PROSITE" id="PS00862">
    <property type="entry name" value="OX2_COVAL_FAD"/>
    <property type="match status" value="1"/>
</dbReference>
<dbReference type="InterPro" id="IPR013217">
    <property type="entry name" value="Methyltransf_12"/>
</dbReference>
<evidence type="ECO:0000256" key="3">
    <source>
        <dbReference type="ARBA" id="ARBA00022630"/>
    </source>
</evidence>
<dbReference type="SUPFAM" id="SSF56176">
    <property type="entry name" value="FAD-binding/transporter-associated domain-like"/>
    <property type="match status" value="1"/>
</dbReference>
<dbReference type="OrthoDB" id="407275at2759"/>
<dbReference type="PANTHER" id="PTHR42973:SF39">
    <property type="entry name" value="FAD-BINDING PCMH-TYPE DOMAIN-CONTAINING PROTEIN"/>
    <property type="match status" value="1"/>
</dbReference>
<feature type="domain" description="FAD-binding PCMH-type" evidence="6">
    <location>
        <begin position="323"/>
        <end position="498"/>
    </location>
</feature>
<dbReference type="Gene3D" id="3.40.50.150">
    <property type="entry name" value="Vaccinia Virus protein VP39"/>
    <property type="match status" value="1"/>
</dbReference>
<dbReference type="SUPFAM" id="SSF53335">
    <property type="entry name" value="S-adenosyl-L-methionine-dependent methyltransferases"/>
    <property type="match status" value="1"/>
</dbReference>
<accession>A0A1S9E1K1</accession>
<dbReference type="VEuPathDB" id="FungiDB:AO090026000115"/>
<evidence type="ECO:0000313" key="8">
    <source>
        <dbReference type="Proteomes" id="UP000190312"/>
    </source>
</evidence>
<comment type="cofactor">
    <cofactor evidence="1">
        <name>FAD</name>
        <dbReference type="ChEBI" id="CHEBI:57692"/>
    </cofactor>
</comment>
<reference evidence="7 8" key="1">
    <citation type="submission" date="2016-10" db="EMBL/GenBank/DDBJ databases">
        <title>Genome sequencing of Aspergillus oryzae BCC7051.</title>
        <authorList>
            <person name="Thammarongtham C."/>
            <person name="Vorapreeda T."/>
            <person name="Nookaew I."/>
            <person name="Srisuk T."/>
            <person name="Land M."/>
            <person name="Jeennor S."/>
            <person name="Laoteng K."/>
        </authorList>
    </citation>
    <scope>NUCLEOTIDE SEQUENCE [LARGE SCALE GENOMIC DNA]</scope>
    <source>
        <strain evidence="7 8">BCC7051</strain>
    </source>
</reference>
<dbReference type="InterPro" id="IPR006094">
    <property type="entry name" value="Oxid_FAD_bind_N"/>
</dbReference>
<dbReference type="InterPro" id="IPR036318">
    <property type="entry name" value="FAD-bd_PCMH-like_sf"/>
</dbReference>
<evidence type="ECO:0000256" key="5">
    <source>
        <dbReference type="ARBA" id="ARBA00023002"/>
    </source>
</evidence>
<proteinExistence type="inferred from homology"/>
<sequence>MAETDNYPLGRNIFHSVRLDAQHLLWRLHTDYILHPRIPVTDNMKIAELGTGTGVWLFEGAKYLPATTQLDGFDISDEQFPLKEQCPPNLRFDIMDSFVDPPASLVGQYDVVHLRMWTSNFRNRDSGVIIHHVRELLKPGGFIQWEEADLTHQVVVGEKAKQFEAGVNALFDRVGLNYSWVPNLFKRVKQLGFLLIEFERQQFQNNLMNLCTNTYLLALREILQGVRQSCPSEAVMEHEIALQHLLSEERRNIVYNWSPTTLLAQSPPKDSVSIFSPACAIAFRDTMALPISLQQCLNSTGVAVMYPSDMNYDALSRPQNANYQPHPKVIVVPTSSEEVAASVRCVAAEKGDVKLSTRGGGHSYAAYGFSGEVVVDSSQMKGMSFDDDKKEVTVQFGQTLGPLAVAMGRKGYALPHGTCPGVGIAGHALGGGWGFTSRKWGWLLDHIVSLELVDIGGNIKLLNSSSVGMDAELWWALRGAGANNFGVVTSFTYAMEAAPTAVMNYGISFSSKSDCAQVLLAVQELGSISTDDPDGLPVELGGEVIISGADATNVCSFTGQYLGERAAFVPVLDRLLGKLADRGVRLVNSTSYIKEFDDWIDALTDLMGSLDEPSTPQPYYAQSLVDDGAPNYTSHGVEHIIDAIQNAKLVKDTENHVSFDLNGPGSRTNIPPTSGDTSFIHRNSLFLVQIFSYKFPGFNNTDGRDQGLKKVTNVADSIKQAKPSGQWHAYQNYIDPYLDDFGQAYYGVNLENLKSLKAVADPDSVFDFPQGLGHA</sequence>
<keyword evidence="5" id="KW-0560">Oxidoreductase</keyword>
<evidence type="ECO:0000313" key="7">
    <source>
        <dbReference type="EMBL" id="OOO15117.1"/>
    </source>
</evidence>
<dbReference type="GO" id="GO:0016491">
    <property type="term" value="F:oxidoreductase activity"/>
    <property type="evidence" value="ECO:0007669"/>
    <property type="project" value="UniProtKB-KW"/>
</dbReference>
<dbReference type="InterPro" id="IPR006093">
    <property type="entry name" value="Oxy_OxRdtase_FAD_BS"/>
</dbReference>
<evidence type="ECO:0000256" key="4">
    <source>
        <dbReference type="ARBA" id="ARBA00022827"/>
    </source>
</evidence>
<keyword evidence="3" id="KW-0285">Flavoprotein</keyword>
<dbReference type="VEuPathDB" id="FungiDB:AO090026000116"/>
<evidence type="ECO:0000256" key="1">
    <source>
        <dbReference type="ARBA" id="ARBA00001974"/>
    </source>
</evidence>
<dbReference type="GO" id="GO:0071949">
    <property type="term" value="F:FAD binding"/>
    <property type="evidence" value="ECO:0007669"/>
    <property type="project" value="InterPro"/>
</dbReference>
<keyword evidence="4" id="KW-0274">FAD</keyword>
<dbReference type="Pfam" id="PF08031">
    <property type="entry name" value="BBE"/>
    <property type="match status" value="1"/>
</dbReference>
<dbReference type="Gene3D" id="3.40.462.20">
    <property type="match status" value="1"/>
</dbReference>
<organism evidence="7 8">
    <name type="scientific">Aspergillus oryzae</name>
    <name type="common">Yellow koji mold</name>
    <dbReference type="NCBI Taxonomy" id="5062"/>
    <lineage>
        <taxon>Eukaryota</taxon>
        <taxon>Fungi</taxon>
        <taxon>Dikarya</taxon>
        <taxon>Ascomycota</taxon>
        <taxon>Pezizomycotina</taxon>
        <taxon>Eurotiomycetes</taxon>
        <taxon>Eurotiomycetidae</taxon>
        <taxon>Eurotiales</taxon>
        <taxon>Aspergillaceae</taxon>
        <taxon>Aspergillus</taxon>
        <taxon>Aspergillus subgen. Circumdati</taxon>
    </lineage>
</organism>
<dbReference type="EMBL" id="MKZY01000001">
    <property type="protein sequence ID" value="OOO15117.1"/>
    <property type="molecule type" value="Genomic_DNA"/>
</dbReference>
<dbReference type="CDD" id="cd02440">
    <property type="entry name" value="AdoMet_MTases"/>
    <property type="match status" value="1"/>
</dbReference>
<dbReference type="InterPro" id="IPR012951">
    <property type="entry name" value="BBE"/>
</dbReference>
<dbReference type="InterPro" id="IPR016166">
    <property type="entry name" value="FAD-bd_PCMH"/>
</dbReference>
<dbReference type="PROSITE" id="PS51387">
    <property type="entry name" value="FAD_PCMH"/>
    <property type="match status" value="1"/>
</dbReference>
<dbReference type="InterPro" id="IPR029063">
    <property type="entry name" value="SAM-dependent_MTases_sf"/>
</dbReference>
<name>A0A1S9E1K1_ASPOZ</name>
<comment type="similarity">
    <text evidence="2">Belongs to the oxygen-dependent FAD-linked oxidoreductase family.</text>
</comment>
<dbReference type="Proteomes" id="UP000190312">
    <property type="component" value="Unassembled WGS sequence"/>
</dbReference>